<dbReference type="GO" id="GO:0003755">
    <property type="term" value="F:peptidyl-prolyl cis-trans isomerase activity"/>
    <property type="evidence" value="ECO:0007669"/>
    <property type="project" value="UniProtKB-KW"/>
</dbReference>
<dbReference type="PANTHER" id="PTHR47926:SF537">
    <property type="entry name" value="PENTACOTRIPEPTIDE-REPEAT REGION OF PRORP DOMAIN-CONTAINING PROTEIN"/>
    <property type="match status" value="1"/>
</dbReference>
<dbReference type="RefSeq" id="XP_010243344.2">
    <property type="nucleotide sequence ID" value="XM_010245042.2"/>
</dbReference>
<name>A0A1U7Z713_NELNU</name>
<keyword evidence="1" id="KW-0677">Repeat</keyword>
<dbReference type="PROSITE" id="PS50059">
    <property type="entry name" value="FKBP_PPIASE"/>
    <property type="match status" value="1"/>
</dbReference>
<dbReference type="FunFam" id="1.25.40.10:FF:000470">
    <property type="entry name" value="Pentatricopeptide repeat-containing protein At5g66520"/>
    <property type="match status" value="1"/>
</dbReference>
<feature type="repeat" description="PPR" evidence="3">
    <location>
        <begin position="246"/>
        <end position="276"/>
    </location>
</feature>
<dbReference type="FunFam" id="1.25.40.10:FF:000366">
    <property type="entry name" value="Pentatricopeptide (PPR) repeat-containing protein"/>
    <property type="match status" value="1"/>
</dbReference>
<dbReference type="Proteomes" id="UP000189703">
    <property type="component" value="Unplaced"/>
</dbReference>
<feature type="repeat" description="PPR" evidence="3">
    <location>
        <begin position="277"/>
        <end position="311"/>
    </location>
</feature>
<evidence type="ECO:0000313" key="6">
    <source>
        <dbReference type="RefSeq" id="XP_010243344.2"/>
    </source>
</evidence>
<dbReference type="InterPro" id="IPR011990">
    <property type="entry name" value="TPR-like_helical_dom_sf"/>
</dbReference>
<reference evidence="6" key="1">
    <citation type="submission" date="2025-08" db="UniProtKB">
        <authorList>
            <consortium name="RefSeq"/>
        </authorList>
    </citation>
    <scope>IDENTIFICATION</scope>
</reference>
<feature type="domain" description="PPIase FKBP-type" evidence="4">
    <location>
        <begin position="618"/>
        <end position="699"/>
    </location>
</feature>
<evidence type="ECO:0000256" key="3">
    <source>
        <dbReference type="PROSITE-ProRule" id="PRU00708"/>
    </source>
</evidence>
<dbReference type="InterPro" id="IPR046357">
    <property type="entry name" value="PPIase_dom_sf"/>
</dbReference>
<dbReference type="InterPro" id="IPR032867">
    <property type="entry name" value="DYW_dom"/>
</dbReference>
<dbReference type="AlphaFoldDB" id="A0A1U7Z713"/>
<dbReference type="OrthoDB" id="185373at2759"/>
<feature type="repeat" description="PPR" evidence="3">
    <location>
        <begin position="176"/>
        <end position="210"/>
    </location>
</feature>
<dbReference type="GO" id="GO:0008270">
    <property type="term" value="F:zinc ion binding"/>
    <property type="evidence" value="ECO:0007669"/>
    <property type="project" value="InterPro"/>
</dbReference>
<dbReference type="InParanoid" id="A0A1U7Z713"/>
<dbReference type="Pfam" id="PF00254">
    <property type="entry name" value="FKBP_C"/>
    <property type="match status" value="1"/>
</dbReference>
<dbReference type="GeneID" id="104587427"/>
<protein>
    <recommendedName>
        <fullName evidence="2">peptidylprolyl isomerase</fullName>
        <ecNumber evidence="2">5.2.1.8</ecNumber>
    </recommendedName>
</protein>
<dbReference type="InterPro" id="IPR001179">
    <property type="entry name" value="PPIase_FKBP_dom"/>
</dbReference>
<dbReference type="Pfam" id="PF01535">
    <property type="entry name" value="PPR"/>
    <property type="match status" value="2"/>
</dbReference>
<keyword evidence="5" id="KW-1185">Reference proteome</keyword>
<dbReference type="Pfam" id="PF13041">
    <property type="entry name" value="PPR_2"/>
    <property type="match status" value="3"/>
</dbReference>
<dbReference type="GO" id="GO:0009507">
    <property type="term" value="C:chloroplast"/>
    <property type="evidence" value="ECO:0000318"/>
    <property type="project" value="GO_Central"/>
</dbReference>
<organism evidence="5 6">
    <name type="scientific">Nelumbo nucifera</name>
    <name type="common">Sacred lotus</name>
    <dbReference type="NCBI Taxonomy" id="4432"/>
    <lineage>
        <taxon>Eukaryota</taxon>
        <taxon>Viridiplantae</taxon>
        <taxon>Streptophyta</taxon>
        <taxon>Embryophyta</taxon>
        <taxon>Tracheophyta</taxon>
        <taxon>Spermatophyta</taxon>
        <taxon>Magnoliopsida</taxon>
        <taxon>Proteales</taxon>
        <taxon>Nelumbonaceae</taxon>
        <taxon>Nelumbo</taxon>
    </lineage>
</organism>
<dbReference type="GO" id="GO:0004519">
    <property type="term" value="F:endonuclease activity"/>
    <property type="evidence" value="ECO:0000318"/>
    <property type="project" value="GO_Central"/>
</dbReference>
<dbReference type="InterPro" id="IPR046848">
    <property type="entry name" value="E_motif"/>
</dbReference>
<dbReference type="KEGG" id="nnu:104587427"/>
<dbReference type="GO" id="GO:0003723">
    <property type="term" value="F:RNA binding"/>
    <property type="evidence" value="ECO:0007669"/>
    <property type="project" value="InterPro"/>
</dbReference>
<dbReference type="PANTHER" id="PTHR47926">
    <property type="entry name" value="PENTATRICOPEPTIDE REPEAT-CONTAINING PROTEIN"/>
    <property type="match status" value="1"/>
</dbReference>
<dbReference type="STRING" id="4432.A0A1U7Z713"/>
<dbReference type="Pfam" id="PF20430">
    <property type="entry name" value="Eplus_motif"/>
    <property type="match status" value="1"/>
</dbReference>
<dbReference type="Pfam" id="PF14432">
    <property type="entry name" value="DYW_deaminase"/>
    <property type="match status" value="1"/>
</dbReference>
<dbReference type="InterPro" id="IPR046849">
    <property type="entry name" value="E2_motif"/>
</dbReference>
<accession>A0A1U7Z713</accession>
<gene>
    <name evidence="6" type="primary">LOC104587427</name>
</gene>
<proteinExistence type="predicted"/>
<dbReference type="eggNOG" id="KOG4197">
    <property type="taxonomic scope" value="Eukaryota"/>
</dbReference>
<feature type="repeat" description="PPR" evidence="3">
    <location>
        <begin position="75"/>
        <end position="109"/>
    </location>
</feature>
<dbReference type="InterPro" id="IPR046960">
    <property type="entry name" value="PPR_At4g14850-like_plant"/>
</dbReference>
<sequence length="708" mass="79614">MSITVKPMLEHGCLVAVIKRCRSLRELKTIHGHMVRNGLTQDFFLTSKLIESSAISLTGHVDYAHRIFYWTHHPNLFMWNTIIRGYSLSDSSATAISLYRDMHASGLYANSFTVGFVLKACCRLLRLDEGKEIHSQVIKMGLDSETPVTNGLMRLYVSCGSTDSARILFDEMDDRDAGSWNVMISGYAQNGGPREALALFREMQLENVEIDGFTLASVVGACGHLGALDLGKWVHSYIDRKGVKVDVVLGTSLVDMYAKCGSLDDAHRVFQKMSERDVMAWSTMIGAFAIHGHGEKALEVFAGMKRARVIPNCVTFTSVLCACSHSGLVEEGFQNFNSMCSEYGIAPQIEHYGCMVDLFCRAGLISQAHALIKNMPIEPNVVLWRTLLGACKTHGYKELGEHISKEILRLEPHSGQNYVLVSNVYASLGKWSDVGKIRRLMKRKQARKEHGWSSIEVNFTVHEFVMGDDSHPETEEIYEMLDQMGRRLKQEGYASTTNDVLHDIDEEEKEHALGLHSERLAIAYGLLRTPEGSPIRIVKNLRVCRDCHSVTKLISGIYKRDITIRDRIRFHHFRGGKCSCNDYCPNHFVRTICIAFVHVLGIGYRYSKLKPMLKIKRGERIKVHYRGKLTDGTVFDSSFERGDRIEFELWQWTLDKLLNKGLLGMCVGEKRKFKIIAKLGYGAHGSPPTISGGATLIFDKTTGGKNEL</sequence>
<evidence type="ECO:0000256" key="1">
    <source>
        <dbReference type="ARBA" id="ARBA00022737"/>
    </source>
</evidence>
<dbReference type="NCBIfam" id="TIGR00756">
    <property type="entry name" value="PPR"/>
    <property type="match status" value="5"/>
</dbReference>
<dbReference type="FunFam" id="1.25.40.10:FF:000031">
    <property type="entry name" value="Pentatricopeptide repeat-containing protein mitochondrial"/>
    <property type="match status" value="1"/>
</dbReference>
<dbReference type="InterPro" id="IPR002885">
    <property type="entry name" value="PPR_rpt"/>
</dbReference>
<comment type="catalytic activity">
    <reaction evidence="2">
        <text>[protein]-peptidylproline (omega=180) = [protein]-peptidylproline (omega=0)</text>
        <dbReference type="Rhea" id="RHEA:16237"/>
        <dbReference type="Rhea" id="RHEA-COMP:10747"/>
        <dbReference type="Rhea" id="RHEA-COMP:10748"/>
        <dbReference type="ChEBI" id="CHEBI:83833"/>
        <dbReference type="ChEBI" id="CHEBI:83834"/>
        <dbReference type="EC" id="5.2.1.8"/>
    </reaction>
</comment>
<evidence type="ECO:0000259" key="4">
    <source>
        <dbReference type="PROSITE" id="PS50059"/>
    </source>
</evidence>
<dbReference type="SUPFAM" id="SSF54534">
    <property type="entry name" value="FKBP-like"/>
    <property type="match status" value="1"/>
</dbReference>
<dbReference type="GO" id="GO:0016556">
    <property type="term" value="P:mRNA modification"/>
    <property type="evidence" value="ECO:0000318"/>
    <property type="project" value="GO_Central"/>
</dbReference>
<dbReference type="EC" id="5.2.1.8" evidence="2"/>
<dbReference type="Gene3D" id="3.10.50.40">
    <property type="match status" value="1"/>
</dbReference>
<keyword evidence="2" id="KW-0413">Isomerase</keyword>
<evidence type="ECO:0000313" key="5">
    <source>
        <dbReference type="Proteomes" id="UP000189703"/>
    </source>
</evidence>
<dbReference type="Pfam" id="PF20431">
    <property type="entry name" value="E_motif"/>
    <property type="match status" value="1"/>
</dbReference>
<dbReference type="Gene3D" id="1.25.40.10">
    <property type="entry name" value="Tetratricopeptide repeat domain"/>
    <property type="match status" value="3"/>
</dbReference>
<dbReference type="OMA" id="MAWSTMI"/>
<keyword evidence="2" id="KW-0697">Rotamase</keyword>
<dbReference type="PROSITE" id="PS51375">
    <property type="entry name" value="PPR"/>
    <property type="match status" value="4"/>
</dbReference>
<evidence type="ECO:0000256" key="2">
    <source>
        <dbReference type="PROSITE-ProRule" id="PRU00277"/>
    </source>
</evidence>